<dbReference type="PANTHER" id="PTHR34035:SF1">
    <property type="entry name" value="TESTIS-EXPRESSED PROTEIN 47"/>
    <property type="match status" value="1"/>
</dbReference>
<feature type="compositionally biased region" description="Polar residues" evidence="1">
    <location>
        <begin position="1"/>
        <end position="10"/>
    </location>
</feature>
<sequence length="250" mass="28259">MATSQKTKSFSWGKGDSEDEESNRMTMFDVLHGEIREKIVLQRLIVIARLPHDLADRTELGVYYEKLNFQLSKQYIWDHMTGLLLIYPSCLLHIIESSREVLLSVLKDLKDMQQQPDGTLLEAAKVVFMAHNPPSRLFQQWSYKVLDADHGAEDSVTKGPDEEEESTETLVCTVLSALQKLGEHLKISKAVPGSGLDTSPELIVSQEVLNKLLAREELLTPQQHLQMYNSPLDISMDFGQVMRSSCLTTV</sequence>
<evidence type="ECO:0008006" key="4">
    <source>
        <dbReference type="Google" id="ProtNLM"/>
    </source>
</evidence>
<gene>
    <name evidence="2" type="primary">LOC116061412</name>
</gene>
<dbReference type="InterPro" id="IPR055308">
    <property type="entry name" value="TEX47-like"/>
</dbReference>
<dbReference type="OrthoDB" id="548795at2759"/>
<dbReference type="GeneID" id="116061412"/>
<dbReference type="PANTHER" id="PTHR34035">
    <property type="entry name" value="TESTIS-EXPRESSED PROTEIN 47"/>
    <property type="match status" value="1"/>
</dbReference>
<evidence type="ECO:0000313" key="2">
    <source>
        <dbReference type="Ensembl" id="ENSSLUP00000011996.1"/>
    </source>
</evidence>
<dbReference type="RefSeq" id="XP_031171449.1">
    <property type="nucleotide sequence ID" value="XM_031315589.2"/>
</dbReference>
<organism evidence="2 3">
    <name type="scientific">Sander lucioperca</name>
    <name type="common">Pike-perch</name>
    <name type="synonym">Perca lucioperca</name>
    <dbReference type="NCBI Taxonomy" id="283035"/>
    <lineage>
        <taxon>Eukaryota</taxon>
        <taxon>Metazoa</taxon>
        <taxon>Chordata</taxon>
        <taxon>Craniata</taxon>
        <taxon>Vertebrata</taxon>
        <taxon>Euteleostomi</taxon>
        <taxon>Actinopterygii</taxon>
        <taxon>Neopterygii</taxon>
        <taxon>Teleostei</taxon>
        <taxon>Neoteleostei</taxon>
        <taxon>Acanthomorphata</taxon>
        <taxon>Eupercaria</taxon>
        <taxon>Perciformes</taxon>
        <taxon>Percoidei</taxon>
        <taxon>Percidae</taxon>
        <taxon>Luciopercinae</taxon>
        <taxon>Sander</taxon>
    </lineage>
</organism>
<name>A0A8D0CSD3_SANLU</name>
<dbReference type="GeneTree" id="ENSGT00390000005565"/>
<dbReference type="Ensembl" id="ENSSLUT00000012406.1">
    <property type="protein sequence ID" value="ENSSLUP00000011996.1"/>
    <property type="gene ID" value="ENSSLUG00000005711.1"/>
</dbReference>
<accession>A0A8D0CSD3</accession>
<evidence type="ECO:0000313" key="3">
    <source>
        <dbReference type="Proteomes" id="UP000694568"/>
    </source>
</evidence>
<keyword evidence="3" id="KW-1185">Reference proteome</keyword>
<dbReference type="AlphaFoldDB" id="A0A8D0CSD3"/>
<dbReference type="Proteomes" id="UP000694568">
    <property type="component" value="Unplaced"/>
</dbReference>
<feature type="region of interest" description="Disordered" evidence="1">
    <location>
        <begin position="1"/>
        <end position="20"/>
    </location>
</feature>
<protein>
    <recommendedName>
        <fullName evidence="4">BLUF domain-containing protein</fullName>
    </recommendedName>
</protein>
<dbReference type="Pfam" id="PF24787">
    <property type="entry name" value="TEX47"/>
    <property type="match status" value="1"/>
</dbReference>
<proteinExistence type="predicted"/>
<reference evidence="2" key="1">
    <citation type="submission" date="2025-08" db="UniProtKB">
        <authorList>
            <consortium name="Ensembl"/>
        </authorList>
    </citation>
    <scope>IDENTIFICATION</scope>
</reference>
<evidence type="ECO:0000256" key="1">
    <source>
        <dbReference type="SAM" id="MobiDB-lite"/>
    </source>
</evidence>
<reference evidence="2" key="2">
    <citation type="submission" date="2025-09" db="UniProtKB">
        <authorList>
            <consortium name="Ensembl"/>
        </authorList>
    </citation>
    <scope>IDENTIFICATION</scope>
</reference>